<dbReference type="InterPro" id="IPR007332">
    <property type="entry name" value="DUF411"/>
</dbReference>
<evidence type="ECO:0000313" key="2">
    <source>
        <dbReference type="EMBL" id="MBF5051499.1"/>
    </source>
</evidence>
<keyword evidence="3" id="KW-1185">Reference proteome</keyword>
<accession>A0ABS0ABR5</accession>
<proteinExistence type="predicted"/>
<keyword evidence="1" id="KW-0732">Signal</keyword>
<evidence type="ECO:0000256" key="1">
    <source>
        <dbReference type="SAM" id="SignalP"/>
    </source>
</evidence>
<comment type="caution">
    <text evidence="2">The sequence shown here is derived from an EMBL/GenBank/DDBJ whole genome shotgun (WGS) entry which is preliminary data.</text>
</comment>
<name>A0ABS0ABR5_9GAMM</name>
<reference evidence="2 3" key="1">
    <citation type="submission" date="2012-09" db="EMBL/GenBank/DDBJ databases">
        <title>Genome Sequence of alkane-degrading Bacterium Alcanivorax venustensis ISO4.</title>
        <authorList>
            <person name="Lai Q."/>
            <person name="Shao Z."/>
        </authorList>
    </citation>
    <scope>NUCLEOTIDE SEQUENCE [LARGE SCALE GENOMIC DNA]</scope>
    <source>
        <strain evidence="2 3">ISO4</strain>
    </source>
</reference>
<dbReference type="Pfam" id="PF04214">
    <property type="entry name" value="DUF411"/>
    <property type="match status" value="1"/>
</dbReference>
<dbReference type="RefSeq" id="WP_221929718.1">
    <property type="nucleotide sequence ID" value="NZ_ARXR01000001.1"/>
</dbReference>
<dbReference type="EMBL" id="ARXR01000001">
    <property type="protein sequence ID" value="MBF5051499.1"/>
    <property type="molecule type" value="Genomic_DNA"/>
</dbReference>
<dbReference type="GeneID" id="99765572"/>
<feature type="chain" id="PRO_5046698152" description="Metal-binding protein" evidence="1">
    <location>
        <begin position="34"/>
        <end position="156"/>
    </location>
</feature>
<organism evidence="2 3">
    <name type="scientific">Alloalcanivorax venustensis ISO4</name>
    <dbReference type="NCBI Taxonomy" id="1177184"/>
    <lineage>
        <taxon>Bacteria</taxon>
        <taxon>Pseudomonadati</taxon>
        <taxon>Pseudomonadota</taxon>
        <taxon>Gammaproteobacteria</taxon>
        <taxon>Oceanospirillales</taxon>
        <taxon>Alcanivoracaceae</taxon>
        <taxon>Alloalcanivorax</taxon>
    </lineage>
</organism>
<gene>
    <name evidence="2" type="ORF">ISO4_00101</name>
</gene>
<feature type="signal peptide" evidence="1">
    <location>
        <begin position="1"/>
        <end position="33"/>
    </location>
</feature>
<evidence type="ECO:0000313" key="3">
    <source>
        <dbReference type="Proteomes" id="UP000644441"/>
    </source>
</evidence>
<dbReference type="Proteomes" id="UP000644441">
    <property type="component" value="Unassembled WGS sequence"/>
</dbReference>
<sequence length="156" mass="17612">MTTFLRWKRRYTSILRGALMVTVYLASLPSVQAAETVDATLYKNPSCRCCDQYAAYLRQYDYEIKVTETPNLRQFKAEHGVPSRLQSCHTMLLDGYVIEGHVPVGVINKLLDERPEIRGVSLPGMPQGSPGMSGQKREPFVIYAITDDEMSIYATD</sequence>
<evidence type="ECO:0008006" key="4">
    <source>
        <dbReference type="Google" id="ProtNLM"/>
    </source>
</evidence>
<protein>
    <recommendedName>
        <fullName evidence="4">Metal-binding protein</fullName>
    </recommendedName>
</protein>